<reference evidence="4" key="1">
    <citation type="submission" date="2021-01" db="EMBL/GenBank/DDBJ databases">
        <authorList>
            <person name="Corre E."/>
            <person name="Pelletier E."/>
            <person name="Niang G."/>
            <person name="Scheremetjew M."/>
            <person name="Finn R."/>
            <person name="Kale V."/>
            <person name="Holt S."/>
            <person name="Cochrane G."/>
            <person name="Meng A."/>
            <person name="Brown T."/>
            <person name="Cohen L."/>
        </authorList>
    </citation>
    <scope>NUCLEOTIDE SEQUENCE</scope>
    <source>
        <strain evidence="4">Clade-D-RCC2572</strain>
    </source>
</reference>
<evidence type="ECO:0000256" key="2">
    <source>
        <dbReference type="SAM" id="MobiDB-lite"/>
    </source>
</evidence>
<keyword evidence="3" id="KW-0472">Membrane</keyword>
<evidence type="ECO:0000313" key="4">
    <source>
        <dbReference type="EMBL" id="CAD8580301.1"/>
    </source>
</evidence>
<sequence>MSTTSSPSPTPTLDGIRVEAAPPGEYESHVTLVFGKREPYGALSSLHARDWALLAHDGGYRHSFASVPAALVRKPESLVARMGNFTAVVGGRCCYFVEARASTARNAAEALRARTLGSGARASDGFDFPMAALECALEESSRYYEAKLFRLRRLARHCVEEISSDLRGDDSRGFLMRGVMLNYSASQFQKLPPVRRAVVALEHDAREALDALNRATAMETAPDESVLPAPHGVVLDDVAKQERSEALLDLLASHSRRMAAVGGLVEELTANLDAARELWELQLDGDRNRTEQMNFRATVVAMAAASAAVPASLGGMNIPHGFEHAPTEVFWSVAGCVGLTAFTAWYTFMRKFRKAGEVTNARASELASMQYILSNMDTLDDAFGARAMRGNASSVIVTREALRNAIREAPGRAAATAPDADEVYDLLTRVFDVNNSSKIELAEWRQKPS</sequence>
<evidence type="ECO:0000256" key="3">
    <source>
        <dbReference type="SAM" id="Phobius"/>
    </source>
</evidence>
<feature type="transmembrane region" description="Helical" evidence="3">
    <location>
        <begin position="297"/>
        <end position="318"/>
    </location>
</feature>
<dbReference type="PANTHER" id="PTHR13890:SF42">
    <property type="entry name" value="MAGNESIUM TRANSPORTER"/>
    <property type="match status" value="1"/>
</dbReference>
<protein>
    <recommendedName>
        <fullName evidence="5">Magnesium transporter</fullName>
    </recommendedName>
</protein>
<evidence type="ECO:0000256" key="1">
    <source>
        <dbReference type="ARBA" id="ARBA00007535"/>
    </source>
</evidence>
<feature type="transmembrane region" description="Helical" evidence="3">
    <location>
        <begin position="330"/>
        <end position="348"/>
    </location>
</feature>
<dbReference type="PANTHER" id="PTHR13890">
    <property type="entry name" value="RNA SPLICING PROTEIN MRS2, MITOCHONDRIAL"/>
    <property type="match status" value="1"/>
</dbReference>
<name>A0A7S0PMF5_9CHLO</name>
<organism evidence="4">
    <name type="scientific">Ostreococcus mediterraneus</name>
    <dbReference type="NCBI Taxonomy" id="1486918"/>
    <lineage>
        <taxon>Eukaryota</taxon>
        <taxon>Viridiplantae</taxon>
        <taxon>Chlorophyta</taxon>
        <taxon>Mamiellophyceae</taxon>
        <taxon>Mamiellales</taxon>
        <taxon>Bathycoccaceae</taxon>
        <taxon>Ostreococcus</taxon>
    </lineage>
</organism>
<evidence type="ECO:0008006" key="5">
    <source>
        <dbReference type="Google" id="ProtNLM"/>
    </source>
</evidence>
<dbReference type="GO" id="GO:0015095">
    <property type="term" value="F:magnesium ion transmembrane transporter activity"/>
    <property type="evidence" value="ECO:0007669"/>
    <property type="project" value="TreeGrafter"/>
</dbReference>
<dbReference type="Gene3D" id="1.20.58.340">
    <property type="entry name" value="Magnesium transport protein CorA, transmembrane region"/>
    <property type="match status" value="1"/>
</dbReference>
<feature type="region of interest" description="Disordered" evidence="2">
    <location>
        <begin position="1"/>
        <end position="20"/>
    </location>
</feature>
<proteinExistence type="inferred from homology"/>
<keyword evidence="3" id="KW-0812">Transmembrane</keyword>
<keyword evidence="3" id="KW-1133">Transmembrane helix</keyword>
<dbReference type="AlphaFoldDB" id="A0A7S0PMF5"/>
<gene>
    <name evidence="4" type="ORF">OMED0929_LOCUS2732</name>
</gene>
<dbReference type="InterPro" id="IPR039204">
    <property type="entry name" value="MRS2-like"/>
</dbReference>
<dbReference type="EMBL" id="HBEW01003319">
    <property type="protein sequence ID" value="CAD8580301.1"/>
    <property type="molecule type" value="Transcribed_RNA"/>
</dbReference>
<comment type="similarity">
    <text evidence="1">Belongs to the CorA metal ion transporter (MIT) (TC 1.A.35.5) family.</text>
</comment>
<accession>A0A7S0PMF5</accession>